<accession>A0ABT7DS78</accession>
<evidence type="ECO:0000256" key="1">
    <source>
        <dbReference type="SAM" id="Coils"/>
    </source>
</evidence>
<keyword evidence="2" id="KW-0732">Signal</keyword>
<dbReference type="InterPro" id="IPR029058">
    <property type="entry name" value="AB_hydrolase_fold"/>
</dbReference>
<dbReference type="RefSeq" id="WP_284099108.1">
    <property type="nucleotide sequence ID" value="NZ_JARRAF010000002.1"/>
</dbReference>
<protein>
    <recommendedName>
        <fullName evidence="5">Alpha/beta hydrolase</fullName>
    </recommendedName>
</protein>
<keyword evidence="4" id="KW-1185">Reference proteome</keyword>
<feature type="signal peptide" evidence="2">
    <location>
        <begin position="1"/>
        <end position="30"/>
    </location>
</feature>
<evidence type="ECO:0008006" key="5">
    <source>
        <dbReference type="Google" id="ProtNLM"/>
    </source>
</evidence>
<organism evidence="3 4">
    <name type="scientific">Parachitinimonas caeni</name>
    <dbReference type="NCBI Taxonomy" id="3031301"/>
    <lineage>
        <taxon>Bacteria</taxon>
        <taxon>Pseudomonadati</taxon>
        <taxon>Pseudomonadota</taxon>
        <taxon>Betaproteobacteria</taxon>
        <taxon>Neisseriales</taxon>
        <taxon>Chitinibacteraceae</taxon>
        <taxon>Parachitinimonas</taxon>
    </lineage>
</organism>
<comment type="caution">
    <text evidence="3">The sequence shown here is derived from an EMBL/GenBank/DDBJ whole genome shotgun (WGS) entry which is preliminary data.</text>
</comment>
<feature type="chain" id="PRO_5045250984" description="Alpha/beta hydrolase" evidence="2">
    <location>
        <begin position="31"/>
        <end position="638"/>
    </location>
</feature>
<proteinExistence type="predicted"/>
<dbReference type="EMBL" id="JARRAF010000002">
    <property type="protein sequence ID" value="MDK2122819.1"/>
    <property type="molecule type" value="Genomic_DNA"/>
</dbReference>
<evidence type="ECO:0000313" key="4">
    <source>
        <dbReference type="Proteomes" id="UP001172778"/>
    </source>
</evidence>
<dbReference type="Proteomes" id="UP001172778">
    <property type="component" value="Unassembled WGS sequence"/>
</dbReference>
<sequence>MNNHYPPKRSIAAFSGIAAISLLSINIAHAFPSSNIPTNNLVKGYDRTPAAETCSIDLMPTPPAALQESIPFFVPGEHRLSLDLRMFAQGKDPMASLNMAAAYYAAGNTAKGNAFADIAVTGRKSFGKFMDLKIKDEDLTQYIVSKLKTPYGNLTPDNAATHAARALDRAYKVANALHYPALRQVYDLGWIAVSGEDDSPYRPVNAHATQFNQYDLAVAVPRSGGKSDLTVHTRYFVAGDEKDGNAWAQMVEQWGGMHPRFVLGVGEDGASTFTPRIDPNAEVYIYIHGMDSRAEEAEQMAEAFQKRAKEDGKKYVVISLDLPTSGYADQINHFSISSLEDVGHPKDAPFPTSFDANGTHNVPVLNFIENFLVNFVTTLDEKNLLDKAQVKAFMGGSLGGNMALRIGRRHDIPWLPSTVAWSAASVWDSFADGVDFAGKKATLRSLWFKAGGDPANAPGNEVLADRNAWFTDAFDTKIAVLPIDLGFNVISPQGPVMWYSSNWPCKDKAIKQDRRERQETYNANFRVWHYRLALEQLVYSHRTVVSSLAPSGDPPQPGKPAKPLYQWNDQRPLLLACGADDNFNYASICDATTSMSAGMFGTRGRFRRLNGIGHSIHNEVPSYWTNQILDFVHADGQW</sequence>
<evidence type="ECO:0000313" key="3">
    <source>
        <dbReference type="EMBL" id="MDK2122819.1"/>
    </source>
</evidence>
<dbReference type="Gene3D" id="3.40.50.1820">
    <property type="entry name" value="alpha/beta hydrolase"/>
    <property type="match status" value="1"/>
</dbReference>
<reference evidence="3" key="1">
    <citation type="submission" date="2023-03" db="EMBL/GenBank/DDBJ databases">
        <title>Chitinimonas shenzhenensis gen. nov., sp. nov., a novel member of family Burkholderiaceae isolated from activated sludge collected in Shen Zhen, China.</title>
        <authorList>
            <person name="Wang X."/>
        </authorList>
    </citation>
    <scope>NUCLEOTIDE SEQUENCE</scope>
    <source>
        <strain evidence="3">DQS-5</strain>
    </source>
</reference>
<gene>
    <name evidence="3" type="ORF">PZA18_02010</name>
</gene>
<dbReference type="SUPFAM" id="SSF53474">
    <property type="entry name" value="alpha/beta-Hydrolases"/>
    <property type="match status" value="1"/>
</dbReference>
<name>A0ABT7DS78_9NEIS</name>
<evidence type="ECO:0000256" key="2">
    <source>
        <dbReference type="SAM" id="SignalP"/>
    </source>
</evidence>
<keyword evidence="1" id="KW-0175">Coiled coil</keyword>
<feature type="coiled-coil region" evidence="1">
    <location>
        <begin position="287"/>
        <end position="314"/>
    </location>
</feature>